<organism evidence="1 2">
    <name type="scientific">Araneus ventricosus</name>
    <name type="common">Orbweaver spider</name>
    <name type="synonym">Epeira ventricosa</name>
    <dbReference type="NCBI Taxonomy" id="182803"/>
    <lineage>
        <taxon>Eukaryota</taxon>
        <taxon>Metazoa</taxon>
        <taxon>Ecdysozoa</taxon>
        <taxon>Arthropoda</taxon>
        <taxon>Chelicerata</taxon>
        <taxon>Arachnida</taxon>
        <taxon>Araneae</taxon>
        <taxon>Araneomorphae</taxon>
        <taxon>Entelegynae</taxon>
        <taxon>Araneoidea</taxon>
        <taxon>Araneidae</taxon>
        <taxon>Araneus</taxon>
    </lineage>
</organism>
<evidence type="ECO:0000313" key="2">
    <source>
        <dbReference type="Proteomes" id="UP000499080"/>
    </source>
</evidence>
<sequence>MQKRGRDVDEVFVASDDGKTQTVDSYLMYWKLADLFQFTDRLAYTVSTKVLLPHINLRTETTIARNLVSGYSKVTMRPTLLGVESAQEYSAITIHWLNLVLETVRQIS</sequence>
<comment type="caution">
    <text evidence="1">The sequence shown here is derived from an EMBL/GenBank/DDBJ whole genome shotgun (WGS) entry which is preliminary data.</text>
</comment>
<name>A0A4Y2BTH3_ARAVE</name>
<reference evidence="1 2" key="1">
    <citation type="journal article" date="2019" name="Sci. Rep.">
        <title>Orb-weaving spider Araneus ventricosus genome elucidates the spidroin gene catalogue.</title>
        <authorList>
            <person name="Kono N."/>
            <person name="Nakamura H."/>
            <person name="Ohtoshi R."/>
            <person name="Moran D.A.P."/>
            <person name="Shinohara A."/>
            <person name="Yoshida Y."/>
            <person name="Fujiwara M."/>
            <person name="Mori M."/>
            <person name="Tomita M."/>
            <person name="Arakawa K."/>
        </authorList>
    </citation>
    <scope>NUCLEOTIDE SEQUENCE [LARGE SCALE GENOMIC DNA]</scope>
</reference>
<keyword evidence="2" id="KW-1185">Reference proteome</keyword>
<dbReference type="AlphaFoldDB" id="A0A4Y2BTH3"/>
<accession>A0A4Y2BTH3</accession>
<evidence type="ECO:0000313" key="1">
    <source>
        <dbReference type="EMBL" id="GBL95510.1"/>
    </source>
</evidence>
<proteinExistence type="predicted"/>
<dbReference type="Proteomes" id="UP000499080">
    <property type="component" value="Unassembled WGS sequence"/>
</dbReference>
<protein>
    <submittedName>
        <fullName evidence="1">Uncharacterized protein</fullName>
    </submittedName>
</protein>
<gene>
    <name evidence="1" type="ORF">AVEN_54115_1</name>
</gene>
<dbReference type="EMBL" id="BGPR01000112">
    <property type="protein sequence ID" value="GBL95510.1"/>
    <property type="molecule type" value="Genomic_DNA"/>
</dbReference>